<dbReference type="KEGG" id="teu:TEU_08300"/>
<accession>A0A097QV28</accession>
<dbReference type="STRING" id="1505907.TEU_08300"/>
<dbReference type="EMBL" id="CP008887">
    <property type="protein sequence ID" value="AIU70331.1"/>
    <property type="molecule type" value="Genomic_DNA"/>
</dbReference>
<keyword evidence="2" id="KW-1185">Reference proteome</keyword>
<sequence length="153" mass="17847">MRVVWEKEIPAEKIVVSPRPVWKCRACPMYGKRPSCPPHAPDWREAREWVSHFKRALLIKFEIDMERFEEEKREAILYLLKKEAEFFREGKLYAMALFPGNCNLCPDCPFERGEPCRLPTKVRPSIDAVGVEISSLVKIDFSESVLYGMVLIE</sequence>
<evidence type="ECO:0008006" key="3">
    <source>
        <dbReference type="Google" id="ProtNLM"/>
    </source>
</evidence>
<dbReference type="PIRSF" id="PIRSF018748">
    <property type="entry name" value="UCP018748"/>
    <property type="match status" value="1"/>
</dbReference>
<dbReference type="OrthoDB" id="73362at2157"/>
<reference evidence="1 2" key="1">
    <citation type="journal article" date="2015" name="Int. J. Syst. Evol. Microbiol.">
        <title>Thermococcus eurythermalis sp. nov., a conditional piezophilic hyperthermophilic archaeon with a wide temperature range isolated from an oil-immersed chimney in the Guaymas Basin.</title>
        <authorList>
            <person name="Zhao W."/>
            <person name="Zeng X."/>
            <person name="Xiao X."/>
        </authorList>
    </citation>
    <scope>NUCLEOTIDE SEQUENCE [LARGE SCALE GENOMIC DNA]</scope>
    <source>
        <strain evidence="1 2">A501</strain>
    </source>
</reference>
<evidence type="ECO:0000313" key="1">
    <source>
        <dbReference type="EMBL" id="AIU70331.1"/>
    </source>
</evidence>
<dbReference type="InterPro" id="IPR019271">
    <property type="entry name" value="DUF2284_metal-binding"/>
</dbReference>
<evidence type="ECO:0000313" key="2">
    <source>
        <dbReference type="Proteomes" id="UP000029980"/>
    </source>
</evidence>
<name>A0A097QV28_9EURY</name>
<dbReference type="Pfam" id="PF10050">
    <property type="entry name" value="DUF2284"/>
    <property type="match status" value="1"/>
</dbReference>
<dbReference type="AlphaFoldDB" id="A0A097QV28"/>
<dbReference type="GeneID" id="25153434"/>
<proteinExistence type="predicted"/>
<dbReference type="RefSeq" id="WP_050003301.1">
    <property type="nucleotide sequence ID" value="NZ_CP008887.1"/>
</dbReference>
<protein>
    <recommendedName>
        <fullName evidence="3">Metal-binding protein</fullName>
    </recommendedName>
</protein>
<gene>
    <name evidence="1" type="ORF">TEU_08300</name>
</gene>
<dbReference type="HOGENOM" id="CLU_097790_1_0_2"/>
<organism evidence="1 2">
    <name type="scientific">Thermococcus eurythermalis</name>
    <dbReference type="NCBI Taxonomy" id="1505907"/>
    <lineage>
        <taxon>Archaea</taxon>
        <taxon>Methanobacteriati</taxon>
        <taxon>Methanobacteriota</taxon>
        <taxon>Thermococci</taxon>
        <taxon>Thermococcales</taxon>
        <taxon>Thermococcaceae</taxon>
        <taxon>Thermococcus</taxon>
    </lineage>
</organism>
<dbReference type="Proteomes" id="UP000029980">
    <property type="component" value="Chromosome"/>
</dbReference>